<dbReference type="STRING" id="558155.SAMN04487911_10867"/>
<dbReference type="InterPro" id="IPR004027">
    <property type="entry name" value="SEC_C_motif"/>
</dbReference>
<accession>A0A1M6FBL2</accession>
<gene>
    <name evidence="1" type="ORF">SAMN04487911_10867</name>
</gene>
<dbReference type="SUPFAM" id="SSF48452">
    <property type="entry name" value="TPR-like"/>
    <property type="match status" value="1"/>
</dbReference>
<dbReference type="Gene3D" id="3.10.450.50">
    <property type="match status" value="1"/>
</dbReference>
<reference evidence="1 2" key="1">
    <citation type="submission" date="2016-11" db="EMBL/GenBank/DDBJ databases">
        <authorList>
            <person name="Jaros S."/>
            <person name="Januszkiewicz K."/>
            <person name="Wedrychowicz H."/>
        </authorList>
    </citation>
    <scope>NUCLEOTIDE SEQUENCE [LARGE SCALE GENOMIC DNA]</scope>
    <source>
        <strain evidence="1 2">CGMCC 1.8863</strain>
    </source>
</reference>
<dbReference type="Proteomes" id="UP000184231">
    <property type="component" value="Unassembled WGS sequence"/>
</dbReference>
<name>A0A1M6FBL2_9FLAO</name>
<dbReference type="Pfam" id="PF02810">
    <property type="entry name" value="SEC-C"/>
    <property type="match status" value="1"/>
</dbReference>
<dbReference type="InterPro" id="IPR010602">
    <property type="entry name" value="DUF1186"/>
</dbReference>
<evidence type="ECO:0000313" key="2">
    <source>
        <dbReference type="Proteomes" id="UP000184231"/>
    </source>
</evidence>
<protein>
    <submittedName>
        <fullName evidence="1">SEC-C motif-containing protein</fullName>
    </submittedName>
</protein>
<keyword evidence="2" id="KW-1185">Reference proteome</keyword>
<dbReference type="EMBL" id="FQYX01000008">
    <property type="protein sequence ID" value="SHI95072.1"/>
    <property type="molecule type" value="Genomic_DNA"/>
</dbReference>
<dbReference type="AlphaFoldDB" id="A0A1M6FBL2"/>
<dbReference type="Gene3D" id="1.25.40.10">
    <property type="entry name" value="Tetratricopeptide repeat domain"/>
    <property type="match status" value="1"/>
</dbReference>
<dbReference type="InterPro" id="IPR011990">
    <property type="entry name" value="TPR-like_helical_dom_sf"/>
</dbReference>
<organism evidence="1 2">
    <name type="scientific">Arenibacter nanhaiticus</name>
    <dbReference type="NCBI Taxonomy" id="558155"/>
    <lineage>
        <taxon>Bacteria</taxon>
        <taxon>Pseudomonadati</taxon>
        <taxon>Bacteroidota</taxon>
        <taxon>Flavobacteriia</taxon>
        <taxon>Flavobacteriales</taxon>
        <taxon>Flavobacteriaceae</taxon>
        <taxon>Arenibacter</taxon>
    </lineage>
</organism>
<dbReference type="Pfam" id="PF06685">
    <property type="entry name" value="DUF1186"/>
    <property type="match status" value="1"/>
</dbReference>
<sequence length="525" mass="60650">MSIIKIGYNITTDPTFLDKQNAITLELSRKLERFHKLAVEGKRSSVQKLLDAIDQYPDNPQLKNYLSVLYGLLNETEKMYDTNKWIIAEHPNYLFGKLNLAHEYYFKQEYDKMPEILGSAMELKALYPDRDTFHLNEVISFYKCATLYFTAIGDIEQAEIRYDIMQELAPDSEDTETARLQIFAATMKAGHERFEKEQKTRISVKTRSQKITSTNKAPNFIHEEIDWLYSHGLYIGEEKLNKILSLPKDSLINDLELVLLDSIVRYGYFKKLDEENGWDEEKMNFVVHAVYLLGELEAAECLETIFDVLSQSDAYFDLFLGDFLTSAIWEPIYKIAINDLEACKEFMYTPGLDTYARTTITDVLEQLALHHPERREEVLTWYRDVIQFFLDSSLEDNVIDSDVIALLICNVIDIHGAELLPEIEQLFERGLVSQGICGAWKEVKEAFEHPDTYDKVKEILPMADRYDIITSTWASYRDELSSPPADFFDFSTSSQMPVRAEAKIGRNDSCPCGSGKKYKKCCLNK</sequence>
<evidence type="ECO:0000313" key="1">
    <source>
        <dbReference type="EMBL" id="SHI95072.1"/>
    </source>
</evidence>
<dbReference type="RefSeq" id="WP_072764036.1">
    <property type="nucleotide sequence ID" value="NZ_FQYX01000008.1"/>
</dbReference>
<dbReference type="SUPFAM" id="SSF103642">
    <property type="entry name" value="Sec-C motif"/>
    <property type="match status" value="1"/>
</dbReference>
<proteinExistence type="predicted"/>